<dbReference type="SUPFAM" id="SSF50969">
    <property type="entry name" value="YVTN repeat-like/Quinoprotein amine dehydrogenase"/>
    <property type="match status" value="1"/>
</dbReference>
<name>A0A4R1PYD5_9FIRM</name>
<dbReference type="EMBL" id="SLUI01000005">
    <property type="protein sequence ID" value="TCL37811.1"/>
    <property type="molecule type" value="Genomic_DNA"/>
</dbReference>
<keyword evidence="2" id="KW-1185">Reference proteome</keyword>
<evidence type="ECO:0008006" key="3">
    <source>
        <dbReference type="Google" id="ProtNLM"/>
    </source>
</evidence>
<dbReference type="InterPro" id="IPR015943">
    <property type="entry name" value="WD40/YVTN_repeat-like_dom_sf"/>
</dbReference>
<protein>
    <recommendedName>
        <fullName evidence="3">Sugar lactone lactonase YvrE</fullName>
    </recommendedName>
</protein>
<organism evidence="1 2">
    <name type="scientific">Anaerospora hongkongensis</name>
    <dbReference type="NCBI Taxonomy" id="244830"/>
    <lineage>
        <taxon>Bacteria</taxon>
        <taxon>Bacillati</taxon>
        <taxon>Bacillota</taxon>
        <taxon>Negativicutes</taxon>
        <taxon>Selenomonadales</taxon>
        <taxon>Sporomusaceae</taxon>
        <taxon>Anaerospora</taxon>
    </lineage>
</organism>
<evidence type="ECO:0000313" key="2">
    <source>
        <dbReference type="Proteomes" id="UP000295063"/>
    </source>
</evidence>
<evidence type="ECO:0000313" key="1">
    <source>
        <dbReference type="EMBL" id="TCL37811.1"/>
    </source>
</evidence>
<dbReference type="AlphaFoldDB" id="A0A4R1PYD5"/>
<gene>
    <name evidence="1" type="ORF">EV210_105250</name>
</gene>
<dbReference type="RefSeq" id="WP_132078950.1">
    <property type="nucleotide sequence ID" value="NZ_DAMAKO010000003.1"/>
</dbReference>
<reference evidence="1 2" key="1">
    <citation type="submission" date="2019-03" db="EMBL/GenBank/DDBJ databases">
        <title>Genomic Encyclopedia of Type Strains, Phase IV (KMG-IV): sequencing the most valuable type-strain genomes for metagenomic binning, comparative biology and taxonomic classification.</title>
        <authorList>
            <person name="Goeker M."/>
        </authorList>
    </citation>
    <scope>NUCLEOTIDE SEQUENCE [LARGE SCALE GENOMIC DNA]</scope>
    <source>
        <strain evidence="1 2">DSM 15969</strain>
    </source>
</reference>
<sequence>MDTCYQLLIVDTTAQTLLVVDGLTNAIMAELALPPTEAITALYPADDGSKVFLPAAGNGGNGSLHILNLATYTLYRLPVAIAHPEYFALQQAIAYFADPAGNLYRLDTATLAVTLIKSNEAQLSCMSLATQGDQLLALWEDGAEGLFSSFNAQGQVMREYRLPGAPTAMAAAPDGMVFVALADSNQQLGLAAIGKEAEDQLPTALKLVCPHCRAALTGYPIDLELTADMIYIITEDGALTVIDRQTLRPTTHMLLGQPLDKIHVVPDSNQAIGLSVMKGNLARIDLSAGRITAVTATSDYLGPIAVIRK</sequence>
<comment type="caution">
    <text evidence="1">The sequence shown here is derived from an EMBL/GenBank/DDBJ whole genome shotgun (WGS) entry which is preliminary data.</text>
</comment>
<dbReference type="Gene3D" id="2.130.10.10">
    <property type="entry name" value="YVTN repeat-like/Quinoprotein amine dehydrogenase"/>
    <property type="match status" value="1"/>
</dbReference>
<proteinExistence type="predicted"/>
<dbReference type="OrthoDB" id="1633742at2"/>
<accession>A0A4R1PYD5</accession>
<dbReference type="Proteomes" id="UP000295063">
    <property type="component" value="Unassembled WGS sequence"/>
</dbReference>
<dbReference type="InterPro" id="IPR011044">
    <property type="entry name" value="Quino_amine_DH_bsu"/>
</dbReference>